<comment type="cofactor">
    <cofactor evidence="1">
        <name>Zn(2+)</name>
        <dbReference type="ChEBI" id="CHEBI:29105"/>
    </cofactor>
</comment>
<dbReference type="InterPro" id="IPR000718">
    <property type="entry name" value="Peptidase_M13"/>
</dbReference>
<dbReference type="PANTHER" id="PTHR11733:SF167">
    <property type="entry name" value="FI17812P1-RELATED"/>
    <property type="match status" value="1"/>
</dbReference>
<evidence type="ECO:0000313" key="11">
    <source>
        <dbReference type="EMBL" id="KAF9545338.1"/>
    </source>
</evidence>
<evidence type="ECO:0000256" key="5">
    <source>
        <dbReference type="ARBA" id="ARBA00022801"/>
    </source>
</evidence>
<feature type="domain" description="Peptidase M13 N-terminal" evidence="10">
    <location>
        <begin position="63"/>
        <end position="471"/>
    </location>
</feature>
<keyword evidence="12" id="KW-1185">Reference proteome</keyword>
<evidence type="ECO:0000256" key="7">
    <source>
        <dbReference type="ARBA" id="ARBA00023049"/>
    </source>
</evidence>
<accession>A0A9P6F9Q8</accession>
<dbReference type="GO" id="GO:0016485">
    <property type="term" value="P:protein processing"/>
    <property type="evidence" value="ECO:0007669"/>
    <property type="project" value="TreeGrafter"/>
</dbReference>
<evidence type="ECO:0008006" key="13">
    <source>
        <dbReference type="Google" id="ProtNLM"/>
    </source>
</evidence>
<evidence type="ECO:0000256" key="6">
    <source>
        <dbReference type="ARBA" id="ARBA00022833"/>
    </source>
</evidence>
<feature type="signal peptide" evidence="8">
    <location>
        <begin position="1"/>
        <end position="21"/>
    </location>
</feature>
<keyword evidence="7" id="KW-0482">Metalloprotease</keyword>
<organism evidence="11 12">
    <name type="scientific">Mortierella hygrophila</name>
    <dbReference type="NCBI Taxonomy" id="979708"/>
    <lineage>
        <taxon>Eukaryota</taxon>
        <taxon>Fungi</taxon>
        <taxon>Fungi incertae sedis</taxon>
        <taxon>Mucoromycota</taxon>
        <taxon>Mortierellomycotina</taxon>
        <taxon>Mortierellomycetes</taxon>
        <taxon>Mortierellales</taxon>
        <taxon>Mortierellaceae</taxon>
        <taxon>Mortierella</taxon>
    </lineage>
</organism>
<dbReference type="EMBL" id="JAAAXW010000074">
    <property type="protein sequence ID" value="KAF9545338.1"/>
    <property type="molecule type" value="Genomic_DNA"/>
</dbReference>
<dbReference type="InterPro" id="IPR008753">
    <property type="entry name" value="Peptidase_M13_N"/>
</dbReference>
<dbReference type="InterPro" id="IPR042089">
    <property type="entry name" value="Peptidase_M13_dom_2"/>
</dbReference>
<dbReference type="GO" id="GO:0005886">
    <property type="term" value="C:plasma membrane"/>
    <property type="evidence" value="ECO:0007669"/>
    <property type="project" value="TreeGrafter"/>
</dbReference>
<comment type="similarity">
    <text evidence="2">Belongs to the peptidase M13 family.</text>
</comment>
<protein>
    <recommendedName>
        <fullName evidence="13">Zincin</fullName>
    </recommendedName>
</protein>
<evidence type="ECO:0000256" key="8">
    <source>
        <dbReference type="SAM" id="SignalP"/>
    </source>
</evidence>
<feature type="chain" id="PRO_5040177249" description="Zincin" evidence="8">
    <location>
        <begin position="22"/>
        <end position="749"/>
    </location>
</feature>
<dbReference type="GO" id="GO:0046872">
    <property type="term" value="F:metal ion binding"/>
    <property type="evidence" value="ECO:0007669"/>
    <property type="project" value="UniProtKB-KW"/>
</dbReference>
<dbReference type="AlphaFoldDB" id="A0A9P6F9Q8"/>
<name>A0A9P6F9Q8_9FUNG</name>
<evidence type="ECO:0000256" key="2">
    <source>
        <dbReference type="ARBA" id="ARBA00007357"/>
    </source>
</evidence>
<keyword evidence="5" id="KW-0378">Hydrolase</keyword>
<dbReference type="CDD" id="cd08662">
    <property type="entry name" value="M13"/>
    <property type="match status" value="1"/>
</dbReference>
<dbReference type="SUPFAM" id="SSF55486">
    <property type="entry name" value="Metalloproteases ('zincins'), catalytic domain"/>
    <property type="match status" value="1"/>
</dbReference>
<dbReference type="GO" id="GO:0004222">
    <property type="term" value="F:metalloendopeptidase activity"/>
    <property type="evidence" value="ECO:0007669"/>
    <property type="project" value="InterPro"/>
</dbReference>
<dbReference type="PANTHER" id="PTHR11733">
    <property type="entry name" value="ZINC METALLOPROTEASE FAMILY M13 NEPRILYSIN-RELATED"/>
    <property type="match status" value="1"/>
</dbReference>
<keyword evidence="6" id="KW-0862">Zinc</keyword>
<reference evidence="11" key="1">
    <citation type="journal article" date="2020" name="Fungal Divers.">
        <title>Resolving the Mortierellaceae phylogeny through synthesis of multi-gene phylogenetics and phylogenomics.</title>
        <authorList>
            <person name="Vandepol N."/>
            <person name="Liber J."/>
            <person name="Desiro A."/>
            <person name="Na H."/>
            <person name="Kennedy M."/>
            <person name="Barry K."/>
            <person name="Grigoriev I.V."/>
            <person name="Miller A.N."/>
            <person name="O'Donnell K."/>
            <person name="Stajich J.E."/>
            <person name="Bonito G."/>
        </authorList>
    </citation>
    <scope>NUCLEOTIDE SEQUENCE</scope>
    <source>
        <strain evidence="11">NRRL 2591</strain>
    </source>
</reference>
<proteinExistence type="inferred from homology"/>
<comment type="caution">
    <text evidence="11">The sequence shown here is derived from an EMBL/GenBank/DDBJ whole genome shotgun (WGS) entry which is preliminary data.</text>
</comment>
<evidence type="ECO:0000256" key="3">
    <source>
        <dbReference type="ARBA" id="ARBA00022670"/>
    </source>
</evidence>
<dbReference type="PROSITE" id="PS51885">
    <property type="entry name" value="NEPRILYSIN"/>
    <property type="match status" value="1"/>
</dbReference>
<dbReference type="Proteomes" id="UP000723463">
    <property type="component" value="Unassembled WGS sequence"/>
</dbReference>
<keyword evidence="3" id="KW-0645">Protease</keyword>
<dbReference type="InterPro" id="IPR024079">
    <property type="entry name" value="MetalloPept_cat_dom_sf"/>
</dbReference>
<gene>
    <name evidence="11" type="ORF">EC957_011092</name>
</gene>
<dbReference type="Pfam" id="PF01431">
    <property type="entry name" value="Peptidase_M13"/>
    <property type="match status" value="1"/>
</dbReference>
<evidence type="ECO:0000313" key="12">
    <source>
        <dbReference type="Proteomes" id="UP000723463"/>
    </source>
</evidence>
<keyword evidence="4" id="KW-0479">Metal-binding</keyword>
<dbReference type="Gene3D" id="3.40.390.10">
    <property type="entry name" value="Collagenase (Catalytic Domain)"/>
    <property type="match status" value="1"/>
</dbReference>
<dbReference type="Pfam" id="PF05649">
    <property type="entry name" value="Peptidase_M13_N"/>
    <property type="match status" value="1"/>
</dbReference>
<dbReference type="PRINTS" id="PR00786">
    <property type="entry name" value="NEPRILYSIN"/>
</dbReference>
<evidence type="ECO:0000256" key="1">
    <source>
        <dbReference type="ARBA" id="ARBA00001947"/>
    </source>
</evidence>
<evidence type="ECO:0000259" key="9">
    <source>
        <dbReference type="Pfam" id="PF01431"/>
    </source>
</evidence>
<keyword evidence="8" id="KW-0732">Signal</keyword>
<dbReference type="InterPro" id="IPR018497">
    <property type="entry name" value="Peptidase_M13_C"/>
</dbReference>
<evidence type="ECO:0000256" key="4">
    <source>
        <dbReference type="ARBA" id="ARBA00022723"/>
    </source>
</evidence>
<feature type="domain" description="Peptidase M13 C-terminal" evidence="9">
    <location>
        <begin position="534"/>
        <end position="748"/>
    </location>
</feature>
<dbReference type="Gene3D" id="1.10.1380.10">
    <property type="entry name" value="Neutral endopeptidase , domain2"/>
    <property type="match status" value="1"/>
</dbReference>
<sequence>MVAPKIQILMAIGVALGVVQAGPIDYSNYVNKSPVNNQATCTTPQCRLTAVGIVSDMDPTADPCQDFSKFTCGGFYAKHEIPEGKPSIGPFDILRDDNARILRLIVDPSLGQTPKAPVGDKAAQRNIKKLQDLFNSCMDEKAILKAGRKPLVDELQKIVKSLPASRSHPDKKALAKALGQIAKYGLETPGFINLNVGSDDNNPLANVLTVYEDGLGLRDESQYKDEKRVKEYKETIAAMFQSILGGEDVTNRTQPLTSKDTKKEWSNVAKEVVDFEIQLAEIKTPQRELWDPTKNRNPRTIAQLNALTPSIDWSLFLKESFPPSLKYTGPIIVSSLPYLTKLEGLLQKTSAKTLQRYFSWVLIRSLSRNLAQPYKQPKTNLDSFTSGISANATTERWTTCLSTANTNLVHITGHYFVKATFKGNSRQEVLNIVDNIIASYENTFPTLAWLDKKTRDGAIKKLKAIVKSVGYSTDNPDDVSAKSLDAFYKGYAVDEKDFFGNQLRYTRWAAAKAFGELLVPVDRDGMDFSLTTVNAFYNPGSNSIYIPAGILQLPFFNIENPEYVNYGSMGVVGGHEIGHAFDNNGRHYDSIGRLANWWTNTTSQAFEEKAQCFVNQYGNFTIKGPQGEDHNLDGELTLGENLADNGGIKMAFRIWQSRHKSDPKGNKYKNFKLPGLEKYTPEQLFFISYGRLWCTMMTPDALVDYVGSNPHSPGKWRVIGAAQNSPDFARAFKCKAGAPMNPVNKCEVW</sequence>
<evidence type="ECO:0000259" key="10">
    <source>
        <dbReference type="Pfam" id="PF05649"/>
    </source>
</evidence>